<feature type="compositionally biased region" description="Polar residues" evidence="2">
    <location>
        <begin position="228"/>
        <end position="244"/>
    </location>
</feature>
<dbReference type="CDD" id="cd12819">
    <property type="entry name" value="LbR_vir_like"/>
    <property type="match status" value="1"/>
</dbReference>
<sequence>MFTFARIVAVLAAFFSCSALAGEFTWHGSLEDAGEPAVGQYDFRIQLFSAEQDGIRLSEPLELLGVEVAAGSFSADLELAGGTAERGGWLEVAVRSSGEKAYRALPGRSKLALEATAGACWNLSGNAGVLAGDFLGTTDVAALQFRVGNQRALQIVPASIPNLIGGYSGNLTGSVYGASIAGGGSSGSINQVHGSYGSIGGGQGNRVDASWGTVAGGRHNLAAGPVDSTVSGGSSNHASGQTSAVGGGFDNIASGLLGTIAGGMGNRAGGESSTIGGGNEHVASGLGASVGGGYKNTASGSSSVVAGGADNFATGNWSTVAGGIGNRATVSYSSAAGGNNNLASGNSAHVAGGSNNIASGSHAQVQGGRNNLAGGAYSTVAGGEDNCTGARWSWVGGRQARLISSSVPTSSPCYSATAPASWGEGTFMWAGGDVEPMYGLGYPSNSFVVRASGGTFFYSSPYQGPGVRLAPNAGDWSSLSDRNSKDDIEALDTAAVLDALLQMPVYRWRWKGEDEGNRHIGPMAQDFHAAYGLNGDDDTHLMSVDTNGVALAAIQGLHARLERENAQLRAELAALAERQQQLLARLDAMDTAQYAARRVALQATAQASTVPAALAGVQ</sequence>
<evidence type="ECO:0000256" key="1">
    <source>
        <dbReference type="SAM" id="Coils"/>
    </source>
</evidence>
<dbReference type="Pfam" id="PF13884">
    <property type="entry name" value="Peptidase_S74"/>
    <property type="match status" value="1"/>
</dbReference>
<feature type="signal peptide" evidence="3">
    <location>
        <begin position="1"/>
        <end position="21"/>
    </location>
</feature>
<dbReference type="SUPFAM" id="SSF69349">
    <property type="entry name" value="Phage fibre proteins"/>
    <property type="match status" value="1"/>
</dbReference>
<reference evidence="5 6" key="1">
    <citation type="journal article" date="2016" name="Antonie Van Leeuwenhoek">
        <title>Denitratimonas tolerans gen. nov., sp. nov., a denitrifying bacterium isolated from a bioreactor for tannery wastewater treatment.</title>
        <authorList>
            <person name="Han S.I."/>
            <person name="Kim J.O."/>
            <person name="Lee Y.R."/>
            <person name="Ekpeghere K.I."/>
            <person name="Koh S.C."/>
            <person name="Whang K.S."/>
        </authorList>
    </citation>
    <scope>NUCLEOTIDE SEQUENCE [LARGE SCALE GENOMIC DNA]</scope>
    <source>
        <strain evidence="5 6">KACC 17565</strain>
    </source>
</reference>
<dbReference type="PROSITE" id="PS51688">
    <property type="entry name" value="ICA"/>
    <property type="match status" value="1"/>
</dbReference>
<dbReference type="Gene3D" id="1.10.10.10">
    <property type="entry name" value="Winged helix-like DNA-binding domain superfamily/Winged helix DNA-binding domain"/>
    <property type="match status" value="1"/>
</dbReference>
<gene>
    <name evidence="5" type="ORF">WB794_05520</name>
</gene>
<feature type="coiled-coil region" evidence="1">
    <location>
        <begin position="551"/>
        <end position="585"/>
    </location>
</feature>
<organism evidence="5 6">
    <name type="scientific">Denitratimonas tolerans</name>
    <dbReference type="NCBI Taxonomy" id="1338420"/>
    <lineage>
        <taxon>Bacteria</taxon>
        <taxon>Pseudomonadati</taxon>
        <taxon>Pseudomonadota</taxon>
        <taxon>Gammaproteobacteria</taxon>
        <taxon>Lysobacterales</taxon>
        <taxon>Lysobacteraceae</taxon>
        <taxon>Denitratimonas</taxon>
    </lineage>
</organism>
<feature type="domain" description="Peptidase S74" evidence="4">
    <location>
        <begin position="480"/>
        <end position="572"/>
    </location>
</feature>
<dbReference type="Gene3D" id="2.150.10.10">
    <property type="entry name" value="Serralysin-like metalloprotease, C-terminal"/>
    <property type="match status" value="2"/>
</dbReference>
<proteinExistence type="predicted"/>
<evidence type="ECO:0000313" key="6">
    <source>
        <dbReference type="Proteomes" id="UP001364472"/>
    </source>
</evidence>
<evidence type="ECO:0000259" key="4">
    <source>
        <dbReference type="PROSITE" id="PS51688"/>
    </source>
</evidence>
<dbReference type="InterPro" id="IPR030392">
    <property type="entry name" value="S74_ICA"/>
</dbReference>
<dbReference type="InterPro" id="IPR036388">
    <property type="entry name" value="WH-like_DNA-bd_sf"/>
</dbReference>
<comment type="caution">
    <text evidence="5">The sequence shown here is derived from an EMBL/GenBank/DDBJ whole genome shotgun (WGS) entry which is preliminary data.</text>
</comment>
<evidence type="ECO:0000256" key="2">
    <source>
        <dbReference type="SAM" id="MobiDB-lite"/>
    </source>
</evidence>
<dbReference type="AlphaFoldDB" id="A0AAW9QYB9"/>
<evidence type="ECO:0000256" key="3">
    <source>
        <dbReference type="SAM" id="SignalP"/>
    </source>
</evidence>
<feature type="region of interest" description="Disordered" evidence="2">
    <location>
        <begin position="222"/>
        <end position="244"/>
    </location>
</feature>
<dbReference type="Proteomes" id="UP001364472">
    <property type="component" value="Unassembled WGS sequence"/>
</dbReference>
<dbReference type="RefSeq" id="WP_337334847.1">
    <property type="nucleotide sequence ID" value="NZ_JBBDHC010000006.1"/>
</dbReference>
<keyword evidence="1" id="KW-0175">Coiled coil</keyword>
<keyword evidence="3" id="KW-0732">Signal</keyword>
<dbReference type="EMBL" id="JBBDHC010000006">
    <property type="protein sequence ID" value="MEJ1249130.1"/>
    <property type="molecule type" value="Genomic_DNA"/>
</dbReference>
<name>A0AAW9QYB9_9GAMM</name>
<protein>
    <submittedName>
        <fullName evidence="5">Tail fiber domain-containing protein</fullName>
    </submittedName>
</protein>
<evidence type="ECO:0000313" key="5">
    <source>
        <dbReference type="EMBL" id="MEJ1249130.1"/>
    </source>
</evidence>
<dbReference type="PROSITE" id="PS51257">
    <property type="entry name" value="PROKAR_LIPOPROTEIN"/>
    <property type="match status" value="1"/>
</dbReference>
<keyword evidence="6" id="KW-1185">Reference proteome</keyword>
<feature type="chain" id="PRO_5043970523" evidence="3">
    <location>
        <begin position="22"/>
        <end position="618"/>
    </location>
</feature>
<accession>A0AAW9QYB9</accession>
<dbReference type="InterPro" id="IPR011049">
    <property type="entry name" value="Serralysin-like_metalloprot_C"/>
</dbReference>